<evidence type="ECO:0000256" key="1">
    <source>
        <dbReference type="SAM" id="MobiDB-lite"/>
    </source>
</evidence>
<feature type="region of interest" description="Disordered" evidence="1">
    <location>
        <begin position="129"/>
        <end position="214"/>
    </location>
</feature>
<evidence type="ECO:0000313" key="3">
    <source>
        <dbReference type="Proteomes" id="UP000516148"/>
    </source>
</evidence>
<organism evidence="2 3">
    <name type="scientific">Sphingomonas alpina</name>
    <dbReference type="NCBI Taxonomy" id="653931"/>
    <lineage>
        <taxon>Bacteria</taxon>
        <taxon>Pseudomonadati</taxon>
        <taxon>Pseudomonadota</taxon>
        <taxon>Alphaproteobacteria</taxon>
        <taxon>Sphingomonadales</taxon>
        <taxon>Sphingomonadaceae</taxon>
        <taxon>Sphingomonas</taxon>
    </lineage>
</organism>
<protein>
    <submittedName>
        <fullName evidence="2">Uncharacterized protein</fullName>
    </submittedName>
</protein>
<proteinExistence type="predicted"/>
<dbReference type="RefSeq" id="WP_187761972.1">
    <property type="nucleotide sequence ID" value="NZ_CP061038.1"/>
</dbReference>
<dbReference type="Pfam" id="PF12385">
    <property type="entry name" value="Peptidase_C70"/>
    <property type="match status" value="1"/>
</dbReference>
<accession>A0A7H0LJ08</accession>
<name>A0A7H0LJ08_9SPHN</name>
<evidence type="ECO:0000313" key="2">
    <source>
        <dbReference type="EMBL" id="QNQ09661.1"/>
    </source>
</evidence>
<feature type="compositionally biased region" description="Low complexity" evidence="1">
    <location>
        <begin position="162"/>
        <end position="178"/>
    </location>
</feature>
<dbReference type="AlphaFoldDB" id="A0A7H0LJ08"/>
<reference evidence="2 3" key="1">
    <citation type="submission" date="2020-09" db="EMBL/GenBank/DDBJ databases">
        <title>Sphingomonas sp., a new species isolated from pork steak.</title>
        <authorList>
            <person name="Heidler von Heilborn D."/>
        </authorList>
    </citation>
    <scope>NUCLEOTIDE SEQUENCE [LARGE SCALE GENOMIC DNA]</scope>
    <source>
        <strain evidence="3">S8-3T</strain>
    </source>
</reference>
<dbReference type="KEGG" id="spap:H3Z74_24085"/>
<keyword evidence="3" id="KW-1185">Reference proteome</keyword>
<dbReference type="Proteomes" id="UP000516148">
    <property type="component" value="Chromosome"/>
</dbReference>
<gene>
    <name evidence="2" type="ORF">H3Z74_24085</name>
</gene>
<dbReference type="InterPro" id="IPR022118">
    <property type="entry name" value="Peptidase_C70_AvrRpt2"/>
</dbReference>
<sequence>MTAQIRPNRMEVSDRFPMLGFAVRTDEPNVEAEVVLANDIALFGGQNSNRRTAANFYSSREHGTLTVPRGEGVFVVPPDVLARFIGSEKIFFGLATGHGGNGGLNVDALPRDGSPYVSLRGFTGRTLRRNFGGARGSGAPRLEWTGDAPKPGSEGSNGSGNGAASAIASNGANGASAAPQPSGKYDDGFGPMPAIPARESSYRGRPTASGRQMGRGQAVGITMSSGTTAAAALDWIRTKIEQGVQAAGSHVDPPSIYYLGDNSSIFIRAWQITFGATALFVPTNGFLAAIPSLAAETGVTLSIGPVLDTPLFGGGIGVAFSPDGQVALFGAGEISADFDGLLEFVKSLKLALTAKMKLGYNRGGLAKFADISTVAGINVGEEVVGGSEIWLDSTGSGIGGAVSIGVGFALQLAAQQAPARRVGITMSSGTTATAALDWIRAKIEQGVQLAGDTVDPPSMYYLGDNSSIFTRAWQIGHGAAALFSPFSAFLAALPGLARDSGVTLSIGPALDTPLFGAGVGAVFAPDGQVALFGTGEISADFDSLSEFVTSLKLALQAKMKLGYNRGGLAKFADLHTVAGVSVGEELVGGAEIWLDSTGSGIGGAVSIGVGFALQLAEQEATESKAGSPAYVPPSLPSDPRQRATRIGGSFGQRIGEALDLGLDGATITPLLDKLDPPMAALPLGVARSLNATTWSINWDGIDAVPQPTGKSCWATTLSMLIGWRDSKSVMPSWVAEQCGRTINDGLPWANRADAAAALGLGTVAPACYTPDGFAGLIEQHGPLYVGKIMSDTIHSGHAVLVVGMYSDGQNYFVRVVDPWDRPVGTPGAPDPYESTHNSGSRYIMRYEDFQNEYEMAAAGNPAYVQIIYAGVPLGQAINRGTGAPSGFAMSTPQARSRASAAASSGRRVPANALVAPAVAVEVGIAVGSVIGGAIVSASGTDITYQVDSYRGWKRPRQLDAQAPLNIVEDASITIDWDDDSILDSIGMKLDIRWQYDGWSLGNVIMVAHGFNDAVGDALAVHAQISETDKPFIGTSPTSAPRYINNPGAMLVVTITYRRERMVRGDEVYEKVITLLPTGQYVESGREL</sequence>
<dbReference type="EMBL" id="CP061038">
    <property type="protein sequence ID" value="QNQ09661.1"/>
    <property type="molecule type" value="Genomic_DNA"/>
</dbReference>